<dbReference type="EMBL" id="JAKCXM010000203">
    <property type="protein sequence ID" value="KAJ0398827.1"/>
    <property type="molecule type" value="Genomic_DNA"/>
</dbReference>
<evidence type="ECO:0000256" key="3">
    <source>
        <dbReference type="ARBA" id="ARBA00012910"/>
    </source>
</evidence>
<dbReference type="GO" id="GO:0046951">
    <property type="term" value="P:ketone body biosynthetic process"/>
    <property type="evidence" value="ECO:0007669"/>
    <property type="project" value="TreeGrafter"/>
</dbReference>
<dbReference type="AlphaFoldDB" id="A0AAD5M0N3"/>
<evidence type="ECO:0000256" key="4">
    <source>
        <dbReference type="ARBA" id="ARBA00022723"/>
    </source>
</evidence>
<dbReference type="FunFam" id="3.20.20.70:FF:000038">
    <property type="entry name" value="Hydroxymethylglutaryl-CoA lyase, mitochondrial"/>
    <property type="match status" value="1"/>
</dbReference>
<name>A0AAD5M0N3_PYTIN</name>
<dbReference type="PROSITE" id="PS50991">
    <property type="entry name" value="PYR_CT"/>
    <property type="match status" value="1"/>
</dbReference>
<dbReference type="EC" id="4.1.3.4" evidence="3"/>
<comment type="similarity">
    <text evidence="2">Belongs to the HMG-CoA lyase family.</text>
</comment>
<evidence type="ECO:0000313" key="9">
    <source>
        <dbReference type="Proteomes" id="UP001209570"/>
    </source>
</evidence>
<accession>A0AAD5M0N3</accession>
<comment type="catalytic activity">
    <reaction evidence="6">
        <text>(3S)-3-hydroxy-3-methylglutaryl-CoA = acetoacetate + acetyl-CoA</text>
        <dbReference type="Rhea" id="RHEA:24404"/>
        <dbReference type="ChEBI" id="CHEBI:13705"/>
        <dbReference type="ChEBI" id="CHEBI:43074"/>
        <dbReference type="ChEBI" id="CHEBI:57288"/>
        <dbReference type="EC" id="4.1.3.4"/>
    </reaction>
</comment>
<gene>
    <name evidence="8" type="ORF">P43SY_004958</name>
</gene>
<evidence type="ECO:0000256" key="5">
    <source>
        <dbReference type="ARBA" id="ARBA00023239"/>
    </source>
</evidence>
<comment type="caution">
    <text evidence="8">The sequence shown here is derived from an EMBL/GenBank/DDBJ whole genome shotgun (WGS) entry which is preliminary data.</text>
</comment>
<dbReference type="PROSITE" id="PS01062">
    <property type="entry name" value="HMG_COA_LYASE"/>
    <property type="match status" value="1"/>
</dbReference>
<evidence type="ECO:0000313" key="8">
    <source>
        <dbReference type="EMBL" id="KAJ0398827.1"/>
    </source>
</evidence>
<dbReference type="InterPro" id="IPR043594">
    <property type="entry name" value="HMGL"/>
</dbReference>
<dbReference type="Pfam" id="PF00682">
    <property type="entry name" value="HMGL-like"/>
    <property type="match status" value="1"/>
</dbReference>
<dbReference type="GO" id="GO:0046872">
    <property type="term" value="F:metal ion binding"/>
    <property type="evidence" value="ECO:0007669"/>
    <property type="project" value="UniProtKB-KW"/>
</dbReference>
<protein>
    <recommendedName>
        <fullName evidence="3">hydroxymethylglutaryl-CoA lyase</fullName>
        <ecNumber evidence="3">4.1.3.4</ecNumber>
    </recommendedName>
</protein>
<sequence length="333" mass="35491">MALRLTKVAMRSRVATMSKSRSFVTVGGVTYPERVKIVEVGPRDGLQNEKTVISTDDKVKLINMLSETGLSAIEATSFVSPKWVPQMADNSAVLTQIDRKPGVWYPVLTPNLKGFESAVAAGAHEVAIFGAASEAFSKKNINCSIEESLERFRPVCDEAQKLGIRVRGYVSCVLGCPYQGNVDPSTVASVAKKMFDMGCYEISLGDTIGIGNPASTLHMLRATKDVVPVEKLAVHFHDTYGQALSNILIALQEGVSVVDSSVAGLGGCPYANGASGNVATEDVLYMLNGLGIKTGVDLHKLIEAGDFICSVLERPSNSKVARALGPKLLASRL</sequence>
<dbReference type="CDD" id="cd07938">
    <property type="entry name" value="DRE_TIM_HMGL"/>
    <property type="match status" value="1"/>
</dbReference>
<keyword evidence="9" id="KW-1185">Reference proteome</keyword>
<dbReference type="InterPro" id="IPR000138">
    <property type="entry name" value="HMG_CoA_lyase_AS"/>
</dbReference>
<dbReference type="NCBIfam" id="NF004283">
    <property type="entry name" value="PRK05692.1"/>
    <property type="match status" value="1"/>
</dbReference>
<proteinExistence type="inferred from homology"/>
<organism evidence="8 9">
    <name type="scientific">Pythium insidiosum</name>
    <name type="common">Pythiosis disease agent</name>
    <dbReference type="NCBI Taxonomy" id="114742"/>
    <lineage>
        <taxon>Eukaryota</taxon>
        <taxon>Sar</taxon>
        <taxon>Stramenopiles</taxon>
        <taxon>Oomycota</taxon>
        <taxon>Peronosporomycetes</taxon>
        <taxon>Pythiales</taxon>
        <taxon>Pythiaceae</taxon>
        <taxon>Pythium</taxon>
    </lineage>
</organism>
<keyword evidence="4" id="KW-0479">Metal-binding</keyword>
<comment type="pathway">
    <text evidence="1">Metabolic intermediate metabolism; (S)-3-hydroxy-3-methylglutaryl-CoA degradation; acetoacetate from (S)-3-hydroxy-3-methylglutaryl-CoA: step 1/1.</text>
</comment>
<dbReference type="Gene3D" id="3.20.20.70">
    <property type="entry name" value="Aldolase class I"/>
    <property type="match status" value="1"/>
</dbReference>
<dbReference type="InterPro" id="IPR000891">
    <property type="entry name" value="PYR_CT"/>
</dbReference>
<dbReference type="SUPFAM" id="SSF51569">
    <property type="entry name" value="Aldolase"/>
    <property type="match status" value="1"/>
</dbReference>
<dbReference type="GO" id="GO:0004419">
    <property type="term" value="F:hydroxymethylglutaryl-CoA lyase activity"/>
    <property type="evidence" value="ECO:0007669"/>
    <property type="project" value="UniProtKB-EC"/>
</dbReference>
<evidence type="ECO:0000256" key="6">
    <source>
        <dbReference type="ARBA" id="ARBA00049877"/>
    </source>
</evidence>
<evidence type="ECO:0000256" key="1">
    <source>
        <dbReference type="ARBA" id="ARBA00005143"/>
    </source>
</evidence>
<dbReference type="PANTHER" id="PTHR42738:SF7">
    <property type="entry name" value="HYDROXYMETHYLGLUTARYL-COA LYASE"/>
    <property type="match status" value="1"/>
</dbReference>
<evidence type="ECO:0000256" key="2">
    <source>
        <dbReference type="ARBA" id="ARBA00009405"/>
    </source>
</evidence>
<reference evidence="8" key="1">
    <citation type="submission" date="2021-12" db="EMBL/GenBank/DDBJ databases">
        <title>Prjna785345.</title>
        <authorList>
            <person name="Rujirawat T."/>
            <person name="Krajaejun T."/>
        </authorList>
    </citation>
    <scope>NUCLEOTIDE SEQUENCE</scope>
    <source>
        <strain evidence="8">Pi057C3</strain>
    </source>
</reference>
<evidence type="ECO:0000259" key="7">
    <source>
        <dbReference type="PROSITE" id="PS50991"/>
    </source>
</evidence>
<feature type="domain" description="Pyruvate carboxyltransferase" evidence="7">
    <location>
        <begin position="35"/>
        <end position="302"/>
    </location>
</feature>
<dbReference type="PANTHER" id="PTHR42738">
    <property type="entry name" value="HYDROXYMETHYLGLUTARYL-COA LYASE"/>
    <property type="match status" value="1"/>
</dbReference>
<dbReference type="InterPro" id="IPR013785">
    <property type="entry name" value="Aldolase_TIM"/>
</dbReference>
<keyword evidence="5" id="KW-0456">Lyase</keyword>
<dbReference type="Proteomes" id="UP001209570">
    <property type="component" value="Unassembled WGS sequence"/>
</dbReference>
<dbReference type="GO" id="GO:0006552">
    <property type="term" value="P:L-leucine catabolic process"/>
    <property type="evidence" value="ECO:0007669"/>
    <property type="project" value="TreeGrafter"/>
</dbReference>